<keyword evidence="2" id="KW-1185">Reference proteome</keyword>
<evidence type="ECO:0000313" key="1">
    <source>
        <dbReference type="EMBL" id="RNM33274.1"/>
    </source>
</evidence>
<sequence>MASTRINSGVRNRESGPYGLVKRLNLRRLMESAQVLEEEILDAFKERCTTVRKIEQLSGKLVSGEFLHILD</sequence>
<dbReference type="Proteomes" id="UP000271472">
    <property type="component" value="Unassembled WGS sequence"/>
</dbReference>
<reference evidence="2" key="1">
    <citation type="submission" date="2018-05" db="EMBL/GenBank/DDBJ databases">
        <title>Genome Sequencing of selected type strains of the family Eggerthellaceae.</title>
        <authorList>
            <person name="Danylec N."/>
            <person name="Stoll D.A."/>
            <person name="Doetsch A."/>
            <person name="Huch M."/>
        </authorList>
    </citation>
    <scope>NUCLEOTIDE SEQUENCE [LARGE SCALE GENOMIC DNA]</scope>
    <source>
        <strain evidence="2">DSM 22006</strain>
    </source>
</reference>
<dbReference type="AlphaFoldDB" id="A0A3N0I8D2"/>
<proteinExistence type="predicted"/>
<gene>
    <name evidence="1" type="ORF">DMP05_08615</name>
</gene>
<dbReference type="RefSeq" id="WP_123220061.1">
    <property type="nucleotide sequence ID" value="NZ_JACHYQ010000003.1"/>
</dbReference>
<accession>A0A3N0I8D2</accession>
<dbReference type="EMBL" id="QIBZ01000018">
    <property type="protein sequence ID" value="RNM33274.1"/>
    <property type="molecule type" value="Genomic_DNA"/>
</dbReference>
<name>A0A3N0I8D2_9ACTN</name>
<protein>
    <submittedName>
        <fullName evidence="1">Uncharacterized protein</fullName>
    </submittedName>
</protein>
<evidence type="ECO:0000313" key="2">
    <source>
        <dbReference type="Proteomes" id="UP000271472"/>
    </source>
</evidence>
<dbReference type="GeneID" id="98663227"/>
<organism evidence="1 2">
    <name type="scientific">Slackia isoflavoniconvertens</name>
    <dbReference type="NCBI Taxonomy" id="572010"/>
    <lineage>
        <taxon>Bacteria</taxon>
        <taxon>Bacillati</taxon>
        <taxon>Actinomycetota</taxon>
        <taxon>Coriobacteriia</taxon>
        <taxon>Eggerthellales</taxon>
        <taxon>Eggerthellaceae</taxon>
        <taxon>Slackia</taxon>
    </lineage>
</organism>
<comment type="caution">
    <text evidence="1">The sequence shown here is derived from an EMBL/GenBank/DDBJ whole genome shotgun (WGS) entry which is preliminary data.</text>
</comment>